<feature type="compositionally biased region" description="Low complexity" evidence="6">
    <location>
        <begin position="372"/>
        <end position="402"/>
    </location>
</feature>
<dbReference type="Gene3D" id="1.25.40.10">
    <property type="entry name" value="Tetratricopeptide repeat domain"/>
    <property type="match status" value="1"/>
</dbReference>
<dbReference type="SUPFAM" id="SSF48371">
    <property type="entry name" value="ARM repeat"/>
    <property type="match status" value="1"/>
</dbReference>
<accession>A0A835WLV6</accession>
<dbReference type="AlphaFoldDB" id="A0A835WLV6"/>
<evidence type="ECO:0000256" key="5">
    <source>
        <dbReference type="PROSITE-ProRule" id="PRU00339"/>
    </source>
</evidence>
<keyword evidence="8" id="KW-1185">Reference proteome</keyword>
<evidence type="ECO:0000256" key="6">
    <source>
        <dbReference type="SAM" id="MobiDB-lite"/>
    </source>
</evidence>
<name>A0A835WLV6_9CHLO</name>
<evidence type="ECO:0000313" key="8">
    <source>
        <dbReference type="Proteomes" id="UP000613740"/>
    </source>
</evidence>
<gene>
    <name evidence="7" type="ORF">HYH02_000265</name>
</gene>
<evidence type="ECO:0000256" key="1">
    <source>
        <dbReference type="ARBA" id="ARBA00004496"/>
    </source>
</evidence>
<dbReference type="Gene3D" id="1.25.10.10">
    <property type="entry name" value="Leucine-rich Repeat Variant"/>
    <property type="match status" value="2"/>
</dbReference>
<dbReference type="InterPro" id="IPR011989">
    <property type="entry name" value="ARM-like"/>
</dbReference>
<keyword evidence="2" id="KW-0963">Cytoplasm</keyword>
<comment type="caution">
    <text evidence="7">The sequence shown here is derived from an EMBL/GenBank/DDBJ whole genome shotgun (WGS) entry which is preliminary data.</text>
</comment>
<evidence type="ECO:0000256" key="2">
    <source>
        <dbReference type="ARBA" id="ARBA00022490"/>
    </source>
</evidence>
<dbReference type="OrthoDB" id="629492at2759"/>
<evidence type="ECO:0000256" key="4">
    <source>
        <dbReference type="ARBA" id="ARBA00022803"/>
    </source>
</evidence>
<feature type="compositionally biased region" description="Basic and acidic residues" evidence="6">
    <location>
        <begin position="44"/>
        <end position="68"/>
    </location>
</feature>
<dbReference type="GO" id="GO:0031072">
    <property type="term" value="F:heat shock protein binding"/>
    <property type="evidence" value="ECO:0007669"/>
    <property type="project" value="TreeGrafter"/>
</dbReference>
<organism evidence="7 8">
    <name type="scientific">Chlamydomonas schloesseri</name>
    <dbReference type="NCBI Taxonomy" id="2026947"/>
    <lineage>
        <taxon>Eukaryota</taxon>
        <taxon>Viridiplantae</taxon>
        <taxon>Chlorophyta</taxon>
        <taxon>core chlorophytes</taxon>
        <taxon>Chlorophyceae</taxon>
        <taxon>CS clade</taxon>
        <taxon>Chlamydomonadales</taxon>
        <taxon>Chlamydomonadaceae</taxon>
        <taxon>Chlamydomonas</taxon>
    </lineage>
</organism>
<dbReference type="InterPro" id="IPR019734">
    <property type="entry name" value="TPR_rpt"/>
</dbReference>
<dbReference type="GO" id="GO:0005829">
    <property type="term" value="C:cytosol"/>
    <property type="evidence" value="ECO:0007669"/>
    <property type="project" value="TreeGrafter"/>
</dbReference>
<dbReference type="SMART" id="SM00028">
    <property type="entry name" value="TPR"/>
    <property type="match status" value="3"/>
</dbReference>
<protein>
    <recommendedName>
        <fullName evidence="9">Protein unc-45 homolog B</fullName>
    </recommendedName>
</protein>
<evidence type="ECO:0000256" key="3">
    <source>
        <dbReference type="ARBA" id="ARBA00022737"/>
    </source>
</evidence>
<proteinExistence type="predicted"/>
<dbReference type="SUPFAM" id="SSF48452">
    <property type="entry name" value="TPR-like"/>
    <property type="match status" value="1"/>
</dbReference>
<feature type="repeat" description="TPR" evidence="5">
    <location>
        <begin position="262"/>
        <end position="295"/>
    </location>
</feature>
<keyword evidence="4 5" id="KW-0802">TPR repeat</keyword>
<dbReference type="GO" id="GO:0006626">
    <property type="term" value="P:protein targeting to mitochondrion"/>
    <property type="evidence" value="ECO:0007669"/>
    <property type="project" value="TreeGrafter"/>
</dbReference>
<dbReference type="PROSITE" id="PS50005">
    <property type="entry name" value="TPR"/>
    <property type="match status" value="1"/>
</dbReference>
<sequence length="1035" mass="103885">MAGPLLSAPLSAPEEDVEEFIGNVDEVHRLIEGLKAGTISPDYIDSKTKLKQQKEEEKKKRSAKESEGRGPAPAEQSATEKATPAKDEGEDDAEDERKERAMAKVKELIANRERKLRARMMYEEYVRTKDQSRFGTDYTKWDIWCPEDEEDDLINSIGPNTAQFKAMEKDIDERHRQLVERRQLAERARVAGNAAYGARQYGEALRCYQQGLESERTNMALHANAAMAALKINCFVQAIEHADKVLSIADFFNNNKHDPLCVKALQRRAEAYRALQQTGRAVQDLQAALELDPKNGEVAKQLARARLEDEEARKQRAVAKAVAKGAAAAPGGEAGSGSGTVEAGGMALDLGKLGRVEKLAAALAPPAPPAAPAAAAGEGATSASNNGSSSSGSSSSSSNGAAPAGGPGAGAGEASARRGPTLPPRPAGKGGAVAGAADAAAAAANGAHAASTSGSGPSEKAAGLGSLAATCEELRGLLRGDDGCCVYLRECGGLQSLAMRITKAAPSAVSTSGTSTGGATAAGSGSGSGGDLAALLLALNDACMNDGNLKQLPPLKVLPAVVACLDGAGEEAAAAAVALLCTAVTNEDVRKEVSVLLGAGGAGGGGGGGGGKGGGAAAAGKKDAGVDGLGRLLRVLTSAQPAVQGVALALLGNCMVDKPTKAAMTAAWRAEAPAAAAAASSSTPSSTSSACSSSGSGASGAFLSLLRSPVGVLAEKAAVLLGNMATDPGLRAEMLSRHGSELVGQLLAMTAPPPTTATTAALKQKQKAGAAAAATGGPAAPPDADARRAAATALFNLTIEEAGQRLVAEDGEGLGRLYGMVSATAADRTLAARAAGVVARAARVPAGAAALLQLGAVEGMVGVAVAALDALEGSSSSSGGDAAAAAEREPTLAVLDAAVRTVTILTTPEDAALTDRLLAAAGGGVAALLRVIRAASAGGSLARGSGDSAKGAVESVLGNAVLCLAGVARRGELLPALRAADPVPPLIQVAYDGKGNAASKNAAICLARLARDAPMLERLRELHGIEIIYQYVKPT</sequence>
<dbReference type="InterPro" id="IPR011990">
    <property type="entry name" value="TPR-like_helical_dom_sf"/>
</dbReference>
<keyword evidence="3" id="KW-0677">Repeat</keyword>
<dbReference type="PANTHER" id="PTHR45984:SF1">
    <property type="entry name" value="SPAG1 AXONEMAL DYNEIN ASSEMBLY FACTOR"/>
    <property type="match status" value="1"/>
</dbReference>
<dbReference type="GO" id="GO:0005739">
    <property type="term" value="C:mitochondrion"/>
    <property type="evidence" value="ECO:0007669"/>
    <property type="project" value="TreeGrafter"/>
</dbReference>
<comment type="subcellular location">
    <subcellularLocation>
        <location evidence="1">Cytoplasm</location>
    </subcellularLocation>
</comment>
<dbReference type="InterPro" id="IPR016024">
    <property type="entry name" value="ARM-type_fold"/>
</dbReference>
<dbReference type="PANTHER" id="PTHR45984">
    <property type="entry name" value="RNA (RNA) POLYMERASE II ASSOCIATED PROTEIN HOMOLOG"/>
    <property type="match status" value="1"/>
</dbReference>
<feature type="region of interest" description="Disordered" evidence="6">
    <location>
        <begin position="35"/>
        <end position="99"/>
    </location>
</feature>
<evidence type="ECO:0000313" key="7">
    <source>
        <dbReference type="EMBL" id="KAG2450163.1"/>
    </source>
</evidence>
<dbReference type="Proteomes" id="UP000613740">
    <property type="component" value="Unassembled WGS sequence"/>
</dbReference>
<feature type="region of interest" description="Disordered" evidence="6">
    <location>
        <begin position="366"/>
        <end position="433"/>
    </location>
</feature>
<dbReference type="InterPro" id="IPR051982">
    <property type="entry name" value="CiliaryAsmbly_MitoImport"/>
</dbReference>
<evidence type="ECO:0008006" key="9">
    <source>
        <dbReference type="Google" id="ProtNLM"/>
    </source>
</evidence>
<dbReference type="EMBL" id="JAEHOD010000012">
    <property type="protein sequence ID" value="KAG2450163.1"/>
    <property type="molecule type" value="Genomic_DNA"/>
</dbReference>
<reference evidence="7" key="1">
    <citation type="journal article" date="2020" name="bioRxiv">
        <title>Comparative genomics of Chlamydomonas.</title>
        <authorList>
            <person name="Craig R.J."/>
            <person name="Hasan A.R."/>
            <person name="Ness R.W."/>
            <person name="Keightley P.D."/>
        </authorList>
    </citation>
    <scope>NUCLEOTIDE SEQUENCE</scope>
    <source>
        <strain evidence="7">CCAP 11/173</strain>
    </source>
</reference>